<dbReference type="Proteomes" id="UP000298781">
    <property type="component" value="Chromosome"/>
</dbReference>
<evidence type="ECO:0000313" key="4">
    <source>
        <dbReference type="EMBL" id="QCI62830.1"/>
    </source>
</evidence>
<gene>
    <name evidence="4" type="ORF">E8M01_00365</name>
</gene>
<feature type="domain" description="Phospholipase/carboxylesterase/thioesterase" evidence="3">
    <location>
        <begin position="15"/>
        <end position="206"/>
    </location>
</feature>
<dbReference type="InterPro" id="IPR029058">
    <property type="entry name" value="AB_hydrolase_fold"/>
</dbReference>
<evidence type="ECO:0000256" key="2">
    <source>
        <dbReference type="ARBA" id="ARBA00022801"/>
    </source>
</evidence>
<dbReference type="OrthoDB" id="9801763at2"/>
<dbReference type="InterPro" id="IPR050565">
    <property type="entry name" value="LYPA1-2/EST-like"/>
</dbReference>
<protein>
    <submittedName>
        <fullName evidence="4">Phospholipase</fullName>
    </submittedName>
</protein>
<sequence>MATDQSLSIARAGAPLSRARAAMILLHGRGASAEGMLSLAEVFAQPDLAYLAPQAPGHSWYPQSFLAPLAQNEPSLTRALGIVGTTVEALAGEGFAPERIILAGFSQGGCLALEYAARNARHFGGVAGLSAGLIGPEGTPRDYAGTLGGTPVFLGCSDVDSHIPLGRVKETSKVLAGLGATVTERIYPGMGHTINDDEIGQVRRLIAGLLRDEGE</sequence>
<reference evidence="4 5" key="1">
    <citation type="submission" date="2019-04" db="EMBL/GenBank/DDBJ databases">
        <title>Phreatobacter aquaticus sp. nov.</title>
        <authorList>
            <person name="Choi A."/>
        </authorList>
    </citation>
    <scope>NUCLEOTIDE SEQUENCE [LARGE SCALE GENOMIC DNA]</scope>
    <source>
        <strain evidence="4 5">KCTC 52518</strain>
    </source>
</reference>
<proteinExistence type="inferred from homology"/>
<evidence type="ECO:0000313" key="5">
    <source>
        <dbReference type="Proteomes" id="UP000298781"/>
    </source>
</evidence>
<organism evidence="4 5">
    <name type="scientific">Phreatobacter stygius</name>
    <dbReference type="NCBI Taxonomy" id="1940610"/>
    <lineage>
        <taxon>Bacteria</taxon>
        <taxon>Pseudomonadati</taxon>
        <taxon>Pseudomonadota</taxon>
        <taxon>Alphaproteobacteria</taxon>
        <taxon>Hyphomicrobiales</taxon>
        <taxon>Phreatobacteraceae</taxon>
        <taxon>Phreatobacter</taxon>
    </lineage>
</organism>
<keyword evidence="2" id="KW-0378">Hydrolase</keyword>
<keyword evidence="5" id="KW-1185">Reference proteome</keyword>
<dbReference type="KEGG" id="pstg:E8M01_00365"/>
<dbReference type="InterPro" id="IPR003140">
    <property type="entry name" value="PLipase/COase/thioEstase"/>
</dbReference>
<dbReference type="SUPFAM" id="SSF53474">
    <property type="entry name" value="alpha/beta-Hydrolases"/>
    <property type="match status" value="1"/>
</dbReference>
<evidence type="ECO:0000256" key="1">
    <source>
        <dbReference type="ARBA" id="ARBA00006499"/>
    </source>
</evidence>
<dbReference type="EMBL" id="CP039690">
    <property type="protein sequence ID" value="QCI62830.1"/>
    <property type="molecule type" value="Genomic_DNA"/>
</dbReference>
<comment type="similarity">
    <text evidence="1">Belongs to the AB hydrolase superfamily. AB hydrolase 2 family.</text>
</comment>
<accession>A0A4D7AYT0</accession>
<dbReference type="Pfam" id="PF02230">
    <property type="entry name" value="Abhydrolase_2"/>
    <property type="match status" value="1"/>
</dbReference>
<dbReference type="PANTHER" id="PTHR10655:SF17">
    <property type="entry name" value="LYSOPHOSPHOLIPASE-LIKE PROTEIN 1"/>
    <property type="match status" value="1"/>
</dbReference>
<name>A0A4D7AYT0_9HYPH</name>
<evidence type="ECO:0000259" key="3">
    <source>
        <dbReference type="Pfam" id="PF02230"/>
    </source>
</evidence>
<dbReference type="GO" id="GO:0016787">
    <property type="term" value="F:hydrolase activity"/>
    <property type="evidence" value="ECO:0007669"/>
    <property type="project" value="UniProtKB-KW"/>
</dbReference>
<dbReference type="PANTHER" id="PTHR10655">
    <property type="entry name" value="LYSOPHOSPHOLIPASE-RELATED"/>
    <property type="match status" value="1"/>
</dbReference>
<dbReference type="AlphaFoldDB" id="A0A4D7AYT0"/>
<dbReference type="Gene3D" id="3.40.50.1820">
    <property type="entry name" value="alpha/beta hydrolase"/>
    <property type="match status" value="1"/>
</dbReference>
<dbReference type="RefSeq" id="WP_136958293.1">
    <property type="nucleotide sequence ID" value="NZ_CP039690.1"/>
</dbReference>